<keyword evidence="3 4" id="KW-0472">Membrane</keyword>
<dbReference type="PANTHER" id="PTHR23528:SF1">
    <property type="entry name" value="MAJOR FACILITATOR SUPERFAMILY (MFS) PROFILE DOMAIN-CONTAINING PROTEIN"/>
    <property type="match status" value="1"/>
</dbReference>
<feature type="transmembrane region" description="Helical" evidence="4">
    <location>
        <begin position="83"/>
        <end position="102"/>
    </location>
</feature>
<comment type="caution">
    <text evidence="6">The sequence shown here is derived from an EMBL/GenBank/DDBJ whole genome shotgun (WGS) entry which is preliminary data.</text>
</comment>
<feature type="transmembrane region" description="Helical" evidence="4">
    <location>
        <begin position="349"/>
        <end position="370"/>
    </location>
</feature>
<feature type="transmembrane region" description="Helical" evidence="4">
    <location>
        <begin position="172"/>
        <end position="189"/>
    </location>
</feature>
<feature type="transmembrane region" description="Helical" evidence="4">
    <location>
        <begin position="223"/>
        <end position="244"/>
    </location>
</feature>
<feature type="transmembrane region" description="Helical" evidence="4">
    <location>
        <begin position="256"/>
        <end position="273"/>
    </location>
</feature>
<accession>A0ABW4MBN6</accession>
<proteinExistence type="predicted"/>
<dbReference type="EMBL" id="JBHUEL010000004">
    <property type="protein sequence ID" value="MFD1766486.1"/>
    <property type="molecule type" value="Genomic_DNA"/>
</dbReference>
<evidence type="ECO:0000256" key="2">
    <source>
        <dbReference type="ARBA" id="ARBA00022989"/>
    </source>
</evidence>
<sequence>MPDTKAQAKQTAPFLYLYALAAAGGAVAYVPFLTILLPLRVTEFAGQDALAVLSYTTFAGAIAASIANIGFGWLSDITKTRRPWIGAGLVLSSCLLLLVPFASSPPLLIALIICWQIALNMMLGPLSAWAGDVVPDAQKGMLGGLLAFAPALGALSGAFITFKGLATADERLYWVAVLMLLMVGPLLLFGKPIKMPQLLVDRPKEVMAKNADNSARMAVWRMWSARLMVQIAEASLFAFLLMWFRSLDPQFDENKVANIFAFVLSIAVVFAILIGRWSDRVDRPIVPLVSCAATAALGLALMALAPTLPMAIAGYVTFGIASSIFLALHSSQTLRVLPRASRRGRDMGIFNLTNTVPSLIMPGLTLALVPRYGFDLLFLLLAVLAMLASLLLFKMPERPASSAV</sequence>
<feature type="domain" description="Major facilitator superfamily (MFS) profile" evidence="5">
    <location>
        <begin position="218"/>
        <end position="404"/>
    </location>
</feature>
<keyword evidence="7" id="KW-1185">Reference proteome</keyword>
<feature type="transmembrane region" description="Helical" evidence="4">
    <location>
        <begin position="285"/>
        <end position="304"/>
    </location>
</feature>
<gene>
    <name evidence="6" type="ORF">ACFSAG_06485</name>
</gene>
<evidence type="ECO:0000256" key="1">
    <source>
        <dbReference type="ARBA" id="ARBA00022692"/>
    </source>
</evidence>
<dbReference type="Proteomes" id="UP001597215">
    <property type="component" value="Unassembled WGS sequence"/>
</dbReference>
<evidence type="ECO:0000313" key="6">
    <source>
        <dbReference type="EMBL" id="MFD1766486.1"/>
    </source>
</evidence>
<dbReference type="InterPro" id="IPR036259">
    <property type="entry name" value="MFS_trans_sf"/>
</dbReference>
<dbReference type="PROSITE" id="PS50850">
    <property type="entry name" value="MFS"/>
    <property type="match status" value="1"/>
</dbReference>
<evidence type="ECO:0000256" key="3">
    <source>
        <dbReference type="ARBA" id="ARBA00023136"/>
    </source>
</evidence>
<keyword evidence="1 4" id="KW-0812">Transmembrane</keyword>
<keyword evidence="2 4" id="KW-1133">Transmembrane helix</keyword>
<evidence type="ECO:0000256" key="4">
    <source>
        <dbReference type="SAM" id="Phobius"/>
    </source>
</evidence>
<dbReference type="Pfam" id="PF07690">
    <property type="entry name" value="MFS_1"/>
    <property type="match status" value="1"/>
</dbReference>
<reference evidence="7" key="1">
    <citation type="journal article" date="2019" name="Int. J. Syst. Evol. Microbiol.">
        <title>The Global Catalogue of Microorganisms (GCM) 10K type strain sequencing project: providing services to taxonomists for standard genome sequencing and annotation.</title>
        <authorList>
            <consortium name="The Broad Institute Genomics Platform"/>
            <consortium name="The Broad Institute Genome Sequencing Center for Infectious Disease"/>
            <person name="Wu L."/>
            <person name="Ma J."/>
        </authorList>
    </citation>
    <scope>NUCLEOTIDE SEQUENCE [LARGE SCALE GENOMIC DNA]</scope>
    <source>
        <strain evidence="7">CGMCC 1.12449</strain>
    </source>
</reference>
<organism evidence="6 7">
    <name type="scientific">Sphingorhabdus buctiana</name>
    <dbReference type="NCBI Taxonomy" id="1508805"/>
    <lineage>
        <taxon>Bacteria</taxon>
        <taxon>Pseudomonadati</taxon>
        <taxon>Pseudomonadota</taxon>
        <taxon>Alphaproteobacteria</taxon>
        <taxon>Sphingomonadales</taxon>
        <taxon>Sphingomonadaceae</taxon>
        <taxon>Sphingorhabdus</taxon>
    </lineage>
</organism>
<dbReference type="CDD" id="cd06174">
    <property type="entry name" value="MFS"/>
    <property type="match status" value="1"/>
</dbReference>
<feature type="transmembrane region" description="Helical" evidence="4">
    <location>
        <begin position="310"/>
        <end position="328"/>
    </location>
</feature>
<dbReference type="InterPro" id="IPR011701">
    <property type="entry name" value="MFS"/>
</dbReference>
<evidence type="ECO:0000259" key="5">
    <source>
        <dbReference type="PROSITE" id="PS50850"/>
    </source>
</evidence>
<dbReference type="PANTHER" id="PTHR23528">
    <property type="match status" value="1"/>
</dbReference>
<feature type="transmembrane region" description="Helical" evidence="4">
    <location>
        <begin position="15"/>
        <end position="37"/>
    </location>
</feature>
<feature type="transmembrane region" description="Helical" evidence="4">
    <location>
        <begin position="376"/>
        <end position="393"/>
    </location>
</feature>
<feature type="transmembrane region" description="Helical" evidence="4">
    <location>
        <begin position="49"/>
        <end position="71"/>
    </location>
</feature>
<feature type="transmembrane region" description="Helical" evidence="4">
    <location>
        <begin position="141"/>
        <end position="160"/>
    </location>
</feature>
<feature type="transmembrane region" description="Helical" evidence="4">
    <location>
        <begin position="108"/>
        <end position="129"/>
    </location>
</feature>
<evidence type="ECO:0000313" key="7">
    <source>
        <dbReference type="Proteomes" id="UP001597215"/>
    </source>
</evidence>
<name>A0ABW4MBN6_9SPHN</name>
<dbReference type="InterPro" id="IPR020846">
    <property type="entry name" value="MFS_dom"/>
</dbReference>
<dbReference type="RefSeq" id="WP_374611558.1">
    <property type="nucleotide sequence ID" value="NZ_JBHUEL010000004.1"/>
</dbReference>
<protein>
    <submittedName>
        <fullName evidence="6">MFS transporter</fullName>
    </submittedName>
</protein>
<dbReference type="Gene3D" id="1.20.1250.20">
    <property type="entry name" value="MFS general substrate transporter like domains"/>
    <property type="match status" value="2"/>
</dbReference>
<dbReference type="SUPFAM" id="SSF103473">
    <property type="entry name" value="MFS general substrate transporter"/>
    <property type="match status" value="1"/>
</dbReference>